<feature type="signal peptide" evidence="1">
    <location>
        <begin position="1"/>
        <end position="21"/>
    </location>
</feature>
<name>A0A258HG63_9CAUL</name>
<accession>A0A258HG63</accession>
<dbReference type="Pfam" id="PF01322">
    <property type="entry name" value="Cytochrom_C_2"/>
    <property type="match status" value="1"/>
</dbReference>
<comment type="caution">
    <text evidence="2">The sequence shown here is derived from an EMBL/GenBank/DDBJ whole genome shotgun (WGS) entry which is preliminary data.</text>
</comment>
<keyword evidence="1" id="KW-0732">Signal</keyword>
<organism evidence="2">
    <name type="scientific">Brevundimonas subvibrioides</name>
    <dbReference type="NCBI Taxonomy" id="74313"/>
    <lineage>
        <taxon>Bacteria</taxon>
        <taxon>Pseudomonadati</taxon>
        <taxon>Pseudomonadota</taxon>
        <taxon>Alphaproteobacteria</taxon>
        <taxon>Caulobacterales</taxon>
        <taxon>Caulobacteraceae</taxon>
        <taxon>Brevundimonas</taxon>
    </lineage>
</organism>
<dbReference type="GO" id="GO:0022900">
    <property type="term" value="P:electron transport chain"/>
    <property type="evidence" value="ECO:0007669"/>
    <property type="project" value="InterPro"/>
</dbReference>
<feature type="chain" id="PRO_5012039425" description="Cytochrome c" evidence="1">
    <location>
        <begin position="22"/>
        <end position="152"/>
    </location>
</feature>
<sequence>MKRLIVAGAVALMCAGGAAGAHEDAMSPAEIVAARQASLMMSGVTMGAIKAGLDSGAELQTLGFPTGALAKWAQVLPTMFPAGTGLDSLPDGTRAKAEIWTDRAGFEARAADYAAATARLRDAVAAGDAAVAATEWAAVRTTCGSCHDLYRQ</sequence>
<dbReference type="PROSITE" id="PS51009">
    <property type="entry name" value="CYTCII"/>
    <property type="match status" value="1"/>
</dbReference>
<dbReference type="Gene3D" id="1.20.120.10">
    <property type="entry name" value="Cytochrome c/b562"/>
    <property type="match status" value="1"/>
</dbReference>
<dbReference type="EMBL" id="NCEQ01000014">
    <property type="protein sequence ID" value="OYX55318.1"/>
    <property type="molecule type" value="Genomic_DNA"/>
</dbReference>
<evidence type="ECO:0000256" key="1">
    <source>
        <dbReference type="SAM" id="SignalP"/>
    </source>
</evidence>
<gene>
    <name evidence="2" type="ORF">B7Y86_13385</name>
</gene>
<proteinExistence type="predicted"/>
<dbReference type="AlphaFoldDB" id="A0A258HG63"/>
<protein>
    <recommendedName>
        <fullName evidence="3">Cytochrome c</fullName>
    </recommendedName>
</protein>
<evidence type="ECO:0008006" key="3">
    <source>
        <dbReference type="Google" id="ProtNLM"/>
    </source>
</evidence>
<dbReference type="Proteomes" id="UP000216147">
    <property type="component" value="Unassembled WGS sequence"/>
</dbReference>
<dbReference type="GO" id="GO:0020037">
    <property type="term" value="F:heme binding"/>
    <property type="evidence" value="ECO:0007669"/>
    <property type="project" value="InterPro"/>
</dbReference>
<dbReference type="SUPFAM" id="SSF47175">
    <property type="entry name" value="Cytochromes"/>
    <property type="match status" value="1"/>
</dbReference>
<evidence type="ECO:0000313" key="2">
    <source>
        <dbReference type="EMBL" id="OYX55318.1"/>
    </source>
</evidence>
<dbReference type="GO" id="GO:0005506">
    <property type="term" value="F:iron ion binding"/>
    <property type="evidence" value="ECO:0007669"/>
    <property type="project" value="InterPro"/>
</dbReference>
<reference evidence="2" key="1">
    <citation type="submission" date="2017-03" db="EMBL/GenBank/DDBJ databases">
        <title>Lifting the veil on microbial sulfur biogeochemistry in mining wastewaters.</title>
        <authorList>
            <person name="Kantor R.S."/>
            <person name="Colenbrander Nelson T."/>
            <person name="Marshall S."/>
            <person name="Bennett D."/>
            <person name="Apte S."/>
            <person name="Camacho D."/>
            <person name="Thomas B.C."/>
            <person name="Warren L.A."/>
            <person name="Banfield J.F."/>
        </authorList>
    </citation>
    <scope>NUCLEOTIDE SEQUENCE [LARGE SCALE GENOMIC DNA]</scope>
    <source>
        <strain evidence="2">32-68-21</strain>
    </source>
</reference>
<dbReference type="InterPro" id="IPR002321">
    <property type="entry name" value="Cyt_c_II"/>
</dbReference>
<dbReference type="InterPro" id="IPR010980">
    <property type="entry name" value="Cyt_c/b562"/>
</dbReference>
<dbReference type="GO" id="GO:0009055">
    <property type="term" value="F:electron transfer activity"/>
    <property type="evidence" value="ECO:0007669"/>
    <property type="project" value="InterPro"/>
</dbReference>